<dbReference type="PANTHER" id="PTHR45036">
    <property type="entry name" value="METHYLTRANSFERASE LIKE 7B"/>
    <property type="match status" value="1"/>
</dbReference>
<evidence type="ECO:0000313" key="3">
    <source>
        <dbReference type="Proteomes" id="UP001500390"/>
    </source>
</evidence>
<feature type="domain" description="Methyltransferase type 11" evidence="1">
    <location>
        <begin position="42"/>
        <end position="136"/>
    </location>
</feature>
<reference evidence="3" key="1">
    <citation type="journal article" date="2019" name="Int. J. Syst. Evol. Microbiol.">
        <title>The Global Catalogue of Microorganisms (GCM) 10K type strain sequencing project: providing services to taxonomists for standard genome sequencing and annotation.</title>
        <authorList>
            <consortium name="The Broad Institute Genomics Platform"/>
            <consortium name="The Broad Institute Genome Sequencing Center for Infectious Disease"/>
            <person name="Wu L."/>
            <person name="Ma J."/>
        </authorList>
    </citation>
    <scope>NUCLEOTIDE SEQUENCE [LARGE SCALE GENOMIC DNA]</scope>
    <source>
        <strain evidence="3">JCM 17738</strain>
    </source>
</reference>
<dbReference type="EMBL" id="BAABFX010000032">
    <property type="protein sequence ID" value="GAA4398601.1"/>
    <property type="molecule type" value="Genomic_DNA"/>
</dbReference>
<dbReference type="CDD" id="cd02440">
    <property type="entry name" value="AdoMet_MTases"/>
    <property type="match status" value="1"/>
</dbReference>
<name>A0ABP8JZZ3_9MICO</name>
<keyword evidence="2" id="KW-0489">Methyltransferase</keyword>
<dbReference type="InterPro" id="IPR029063">
    <property type="entry name" value="SAM-dependent_MTases_sf"/>
</dbReference>
<dbReference type="SUPFAM" id="SSF53335">
    <property type="entry name" value="S-adenosyl-L-methionine-dependent methyltransferases"/>
    <property type="match status" value="1"/>
</dbReference>
<gene>
    <name evidence="2" type="ORF">GCM10023153_23690</name>
</gene>
<dbReference type="InterPro" id="IPR052356">
    <property type="entry name" value="Thiol_S-MT"/>
</dbReference>
<dbReference type="RefSeq" id="WP_159901898.1">
    <property type="nucleotide sequence ID" value="NZ_BAABFX010000032.1"/>
</dbReference>
<keyword evidence="2" id="KW-0808">Transferase</keyword>
<dbReference type="PANTHER" id="PTHR45036:SF1">
    <property type="entry name" value="METHYLTRANSFERASE LIKE 7A"/>
    <property type="match status" value="1"/>
</dbReference>
<dbReference type="GO" id="GO:0008168">
    <property type="term" value="F:methyltransferase activity"/>
    <property type="evidence" value="ECO:0007669"/>
    <property type="project" value="UniProtKB-KW"/>
</dbReference>
<evidence type="ECO:0000313" key="2">
    <source>
        <dbReference type="EMBL" id="GAA4398601.1"/>
    </source>
</evidence>
<keyword evidence="3" id="KW-1185">Reference proteome</keyword>
<proteinExistence type="predicted"/>
<organism evidence="2 3">
    <name type="scientific">Ornithinibacter aureus</name>
    <dbReference type="NCBI Taxonomy" id="622664"/>
    <lineage>
        <taxon>Bacteria</taxon>
        <taxon>Bacillati</taxon>
        <taxon>Actinomycetota</taxon>
        <taxon>Actinomycetes</taxon>
        <taxon>Micrococcales</taxon>
        <taxon>Intrasporangiaceae</taxon>
        <taxon>Ornithinibacter</taxon>
    </lineage>
</organism>
<protein>
    <submittedName>
        <fullName evidence="2">Class I SAM-dependent methyltransferase</fullName>
    </submittedName>
</protein>
<evidence type="ECO:0000259" key="1">
    <source>
        <dbReference type="Pfam" id="PF08241"/>
    </source>
</evidence>
<dbReference type="Gene3D" id="3.40.50.150">
    <property type="entry name" value="Vaccinia Virus protein VP39"/>
    <property type="match status" value="1"/>
</dbReference>
<comment type="caution">
    <text evidence="2">The sequence shown here is derived from an EMBL/GenBank/DDBJ whole genome shotgun (WGS) entry which is preliminary data.</text>
</comment>
<dbReference type="InterPro" id="IPR013216">
    <property type="entry name" value="Methyltransf_11"/>
</dbReference>
<dbReference type="GO" id="GO:0032259">
    <property type="term" value="P:methylation"/>
    <property type="evidence" value="ECO:0007669"/>
    <property type="project" value="UniProtKB-KW"/>
</dbReference>
<dbReference type="Pfam" id="PF08241">
    <property type="entry name" value="Methyltransf_11"/>
    <property type="match status" value="1"/>
</dbReference>
<dbReference type="Proteomes" id="UP001500390">
    <property type="component" value="Unassembled WGS sequence"/>
</dbReference>
<accession>A0ABP8JZZ3</accession>
<sequence>MTGPRQWWTDRVVPRLVDRSLDDRLAGPWREQVCGHACGVVLELGFGSGRTLPFYPDSVTRVLAVDPSDLAWEMAADRLTASRMPVERVSQDAASLPLAPESVDTVVSTWSLCTIPDLDGALAEVRRVLRPGGSFRFVEHALAASPRMARVQRAIQPVWGRVAGGCHVDRDILGLVRGAGFEVDTAHEGYLDAVTSPASWFVMGSATPGSS</sequence>